<dbReference type="GO" id="GO:0016747">
    <property type="term" value="F:acyltransferase activity, transferring groups other than amino-acyl groups"/>
    <property type="evidence" value="ECO:0007669"/>
    <property type="project" value="InterPro"/>
</dbReference>
<feature type="transmembrane region" description="Helical" evidence="3">
    <location>
        <begin position="12"/>
        <end position="34"/>
    </location>
</feature>
<comment type="similarity">
    <text evidence="2">Belongs to the acyltransferase 3 family.</text>
</comment>
<dbReference type="Pfam" id="PF01757">
    <property type="entry name" value="Acyl_transf_3"/>
    <property type="match status" value="1"/>
</dbReference>
<organism evidence="5 6">
    <name type="scientific">Virgibacillus necropolis</name>
    <dbReference type="NCBI Taxonomy" id="163877"/>
    <lineage>
        <taxon>Bacteria</taxon>
        <taxon>Bacillati</taxon>
        <taxon>Bacillota</taxon>
        <taxon>Bacilli</taxon>
        <taxon>Bacillales</taxon>
        <taxon>Bacillaceae</taxon>
        <taxon>Virgibacillus</taxon>
    </lineage>
</organism>
<evidence type="ECO:0000313" key="6">
    <source>
        <dbReference type="Proteomes" id="UP000204391"/>
    </source>
</evidence>
<proteinExistence type="inferred from homology"/>
<dbReference type="RefSeq" id="WP_089530573.1">
    <property type="nucleotide sequence ID" value="NZ_CP022437.1"/>
</dbReference>
<feature type="transmembrane region" description="Helical" evidence="3">
    <location>
        <begin position="152"/>
        <end position="171"/>
    </location>
</feature>
<reference evidence="5 6" key="1">
    <citation type="journal article" date="2003" name="Int. J. Syst. Evol. Microbiol.">
        <title>Virgibacillus carmonensis sp. nov., Virgibacillus necropolis sp. nov. and Virgibacillus picturae sp. nov., three novel species isolated from deteriorated mural paintings, transfer of the species of the genus salibacillus to Virgibacillus, as Virgibacillus marismortui comb. nov. and Virgibacillus salexigens comb. nov., and emended description of the genus Virgibacillus.</title>
        <authorList>
            <person name="Heyrman J."/>
            <person name="Logan N.A."/>
            <person name="Busse H.J."/>
            <person name="Balcaen A."/>
            <person name="Lebbe L."/>
            <person name="Rodriguez-Diaz M."/>
            <person name="Swings J."/>
            <person name="De Vos P."/>
        </authorList>
    </citation>
    <scope>NUCLEOTIDE SEQUENCE [LARGE SCALE GENOMIC DNA]</scope>
    <source>
        <strain evidence="5 6">LMG 19488</strain>
    </source>
</reference>
<dbReference type="EMBL" id="CP022437">
    <property type="protein sequence ID" value="ASN04003.1"/>
    <property type="molecule type" value="Genomic_DNA"/>
</dbReference>
<evidence type="ECO:0000313" key="5">
    <source>
        <dbReference type="EMBL" id="ASN04003.1"/>
    </source>
</evidence>
<keyword evidence="3" id="KW-0812">Transmembrane</keyword>
<keyword evidence="6" id="KW-1185">Reference proteome</keyword>
<evidence type="ECO:0000256" key="1">
    <source>
        <dbReference type="ARBA" id="ARBA00004370"/>
    </source>
</evidence>
<dbReference type="Proteomes" id="UP000204391">
    <property type="component" value="Chromosome"/>
</dbReference>
<dbReference type="PANTHER" id="PTHR37312:SF1">
    <property type="entry name" value="MEMBRANE-BOUND ACYLTRANSFERASE YKRP-RELATED"/>
    <property type="match status" value="1"/>
</dbReference>
<feature type="transmembrane region" description="Helical" evidence="3">
    <location>
        <begin position="129"/>
        <end position="146"/>
    </location>
</feature>
<dbReference type="InterPro" id="IPR002656">
    <property type="entry name" value="Acyl_transf_3_dom"/>
</dbReference>
<evidence type="ECO:0000256" key="3">
    <source>
        <dbReference type="SAM" id="Phobius"/>
    </source>
</evidence>
<feature type="domain" description="Acyltransferase 3" evidence="4">
    <location>
        <begin position="4"/>
        <end position="302"/>
    </location>
</feature>
<feature type="transmembrane region" description="Helical" evidence="3">
    <location>
        <begin position="73"/>
        <end position="90"/>
    </location>
</feature>
<evidence type="ECO:0000256" key="2">
    <source>
        <dbReference type="ARBA" id="ARBA00007400"/>
    </source>
</evidence>
<name>A0A221M8N1_9BACI</name>
<evidence type="ECO:0000259" key="4">
    <source>
        <dbReference type="Pfam" id="PF01757"/>
    </source>
</evidence>
<keyword evidence="3" id="KW-1133">Transmembrane helix</keyword>
<feature type="transmembrane region" description="Helical" evidence="3">
    <location>
        <begin position="40"/>
        <end position="61"/>
    </location>
</feature>
<feature type="transmembrane region" description="Helical" evidence="3">
    <location>
        <begin position="225"/>
        <end position="246"/>
    </location>
</feature>
<keyword evidence="3" id="KW-0472">Membrane</keyword>
<dbReference type="AlphaFoldDB" id="A0A221M8N1"/>
<feature type="transmembrane region" description="Helical" evidence="3">
    <location>
        <begin position="280"/>
        <end position="302"/>
    </location>
</feature>
<feature type="transmembrane region" description="Helical" evidence="3">
    <location>
        <begin position="253"/>
        <end position="274"/>
    </location>
</feature>
<feature type="transmembrane region" description="Helical" evidence="3">
    <location>
        <begin position="183"/>
        <end position="201"/>
    </location>
</feature>
<comment type="subcellular location">
    <subcellularLocation>
        <location evidence="1">Membrane</location>
    </subcellularLocation>
</comment>
<dbReference type="KEGG" id="vne:CFK40_02805"/>
<dbReference type="PANTHER" id="PTHR37312">
    <property type="entry name" value="MEMBRANE-BOUND ACYLTRANSFERASE YKRP-RELATED"/>
    <property type="match status" value="1"/>
</dbReference>
<dbReference type="InterPro" id="IPR052734">
    <property type="entry name" value="Nod_factor_acetyltransferase"/>
</dbReference>
<feature type="transmembrane region" description="Helical" evidence="3">
    <location>
        <begin position="102"/>
        <end position="122"/>
    </location>
</feature>
<sequence>MGRNAYFDNAKLVLIFLVVFGHMIQPFTSGSHWITTLYMWIYTFHMPAFIFLAGFFAKGLGNKKYIMNLAKKLLLPYLIFQALYSGYYFFLGQSDWQTGIFYPHWALWFLFSLFSWHLLLYFFKRMPAMLSMAVAIGVGLLVGYFGEIGHTFSLSRTFVFFPFFLIGYWLTKDHVMFLKRRSIRFASVIVMTFVAAAIYIAPEFNSGWLLASESYIDLGLPELGIIARLLVYVTAAAMAMSVLAWVPSKESKLTRLGTQTLYVYLLHGFFVQFFRETNLFEVNGVVDIIGLAVIAATIVLLLSSKPVQLVSQPIIEGKVSVMRSLFGHSNKKNQHNQNLHT</sequence>
<gene>
    <name evidence="5" type="ORF">CFK40_02805</name>
</gene>
<protein>
    <recommendedName>
        <fullName evidence="4">Acyltransferase 3 domain-containing protein</fullName>
    </recommendedName>
</protein>
<dbReference type="OrthoDB" id="6623990at2"/>
<accession>A0A221M8N1</accession>